<dbReference type="InterPro" id="IPR029069">
    <property type="entry name" value="HotDog_dom_sf"/>
</dbReference>
<reference evidence="1" key="1">
    <citation type="journal article" date="2020" name="Stud. Mycol.">
        <title>101 Dothideomycetes genomes: a test case for predicting lifestyles and emergence of pathogens.</title>
        <authorList>
            <person name="Haridas S."/>
            <person name="Albert R."/>
            <person name="Binder M."/>
            <person name="Bloem J."/>
            <person name="Labutti K."/>
            <person name="Salamov A."/>
            <person name="Andreopoulos B."/>
            <person name="Baker S."/>
            <person name="Barry K."/>
            <person name="Bills G."/>
            <person name="Bluhm B."/>
            <person name="Cannon C."/>
            <person name="Castanera R."/>
            <person name="Culley D."/>
            <person name="Daum C."/>
            <person name="Ezra D."/>
            <person name="Gonzalez J."/>
            <person name="Henrissat B."/>
            <person name="Kuo A."/>
            <person name="Liang C."/>
            <person name="Lipzen A."/>
            <person name="Lutzoni F."/>
            <person name="Magnuson J."/>
            <person name="Mondo S."/>
            <person name="Nolan M."/>
            <person name="Ohm R."/>
            <person name="Pangilinan J."/>
            <person name="Park H.-J."/>
            <person name="Ramirez L."/>
            <person name="Alfaro M."/>
            <person name="Sun H."/>
            <person name="Tritt A."/>
            <person name="Yoshinaga Y."/>
            <person name="Zwiers L.-H."/>
            <person name="Turgeon B."/>
            <person name="Goodwin S."/>
            <person name="Spatafora J."/>
            <person name="Crous P."/>
            <person name="Grigoriev I."/>
        </authorList>
    </citation>
    <scope>NUCLEOTIDE SEQUENCE</scope>
    <source>
        <strain evidence="1">CBS 279.74</strain>
    </source>
</reference>
<dbReference type="Proteomes" id="UP000799428">
    <property type="component" value="Unassembled WGS sequence"/>
</dbReference>
<gene>
    <name evidence="1" type="ORF">K504DRAFT_462804</name>
</gene>
<accession>A0A6G1JVD3</accession>
<keyword evidence="2" id="KW-1185">Reference proteome</keyword>
<dbReference type="EMBL" id="MU005783">
    <property type="protein sequence ID" value="KAF2704232.1"/>
    <property type="molecule type" value="Genomic_DNA"/>
</dbReference>
<proteinExistence type="predicted"/>
<name>A0A6G1JVD3_9PLEO</name>
<dbReference type="PANTHER" id="PTHR31793">
    <property type="entry name" value="4-HYDROXYBENZOYL-COA THIOESTERASE FAMILY MEMBER"/>
    <property type="match status" value="1"/>
</dbReference>
<dbReference type="PANTHER" id="PTHR31793:SF39">
    <property type="entry name" value="THIOESTERASE_THIOL ESTER DEHYDRASE-ISOMERASE"/>
    <property type="match status" value="1"/>
</dbReference>
<dbReference type="Gene3D" id="3.10.129.10">
    <property type="entry name" value="Hotdog Thioesterase"/>
    <property type="match status" value="1"/>
</dbReference>
<dbReference type="CDD" id="cd00586">
    <property type="entry name" value="4HBT"/>
    <property type="match status" value="1"/>
</dbReference>
<dbReference type="GO" id="GO:0047617">
    <property type="term" value="F:fatty acyl-CoA hydrolase activity"/>
    <property type="evidence" value="ECO:0007669"/>
    <property type="project" value="TreeGrafter"/>
</dbReference>
<dbReference type="OrthoDB" id="5538558at2759"/>
<dbReference type="Pfam" id="PF13279">
    <property type="entry name" value="4HBT_2"/>
    <property type="match status" value="1"/>
</dbReference>
<dbReference type="InterPro" id="IPR050563">
    <property type="entry name" value="4-hydroxybenzoyl-CoA_TE"/>
</dbReference>
<dbReference type="SUPFAM" id="SSF54637">
    <property type="entry name" value="Thioesterase/thiol ester dehydrase-isomerase"/>
    <property type="match status" value="1"/>
</dbReference>
<protein>
    <recommendedName>
        <fullName evidence="3">Thioesterase/thiol ester dehydrase-isomerase</fullName>
    </recommendedName>
</protein>
<evidence type="ECO:0000313" key="2">
    <source>
        <dbReference type="Proteomes" id="UP000799428"/>
    </source>
</evidence>
<dbReference type="AlphaFoldDB" id="A0A6G1JVD3"/>
<evidence type="ECO:0008006" key="3">
    <source>
        <dbReference type="Google" id="ProtNLM"/>
    </source>
</evidence>
<sequence length="292" mass="33233">MRIGLARLVLSIPAPTLLRPSIQHIARHPRYQSTHATSGSGAPGTASLSPRWLSDVKTRIGKCIMFGLDPSQTKEAGLILQEMVADWRELVAGSEGFLTGKGRTGLFRQQVVWGEMDSMGHVNNVVYNRYAESARVNWTMNFANVLDPLHKAEWMSLMTPKDIGLILRSIKTEYKFPMKWPDRVTVLHKLRDQPNSDTDHFMLDVLILSEVHRRPAARCVEDIVVYDYKIGGKARLKPFMVDKFRETFELQEQAKEKYGSRVRELLNRVRELEQSSWDKVDAKEDMGSAAHG</sequence>
<organism evidence="1 2">
    <name type="scientific">Pleomassaria siparia CBS 279.74</name>
    <dbReference type="NCBI Taxonomy" id="1314801"/>
    <lineage>
        <taxon>Eukaryota</taxon>
        <taxon>Fungi</taxon>
        <taxon>Dikarya</taxon>
        <taxon>Ascomycota</taxon>
        <taxon>Pezizomycotina</taxon>
        <taxon>Dothideomycetes</taxon>
        <taxon>Pleosporomycetidae</taxon>
        <taxon>Pleosporales</taxon>
        <taxon>Pleomassariaceae</taxon>
        <taxon>Pleomassaria</taxon>
    </lineage>
</organism>
<evidence type="ECO:0000313" key="1">
    <source>
        <dbReference type="EMBL" id="KAF2704232.1"/>
    </source>
</evidence>